<sequence length="172" mass="18934">MDILVSGTSLAGDLLARTASTARVQQMVQLSLTPAFLLAAVGAFLNVMNQRLIWIVDRVHLLEKMDDADIRDGEVEELPVLRRRRRFAHSAVNLSTGAGLLICIVVSTTFVSAFVRPPLGTLVALVWIAVMVLVFGALLSFLFETQLATKSSRDTRLLSRKLAERENDADTR</sequence>
<dbReference type="AlphaFoldDB" id="A0A0B2C345"/>
<proteinExistence type="predicted"/>
<accession>A0A0B2C345</accession>
<feature type="transmembrane region" description="Helical" evidence="1">
    <location>
        <begin position="91"/>
        <end position="115"/>
    </location>
</feature>
<keyword evidence="1" id="KW-0812">Transmembrane</keyword>
<protein>
    <recommendedName>
        <fullName evidence="4">GTP-binding protein</fullName>
    </recommendedName>
</protein>
<comment type="caution">
    <text evidence="2">The sequence shown here is derived from an EMBL/GenBank/DDBJ whole genome shotgun (WGS) entry which is preliminary data.</text>
</comment>
<keyword evidence="1" id="KW-0472">Membrane</keyword>
<gene>
    <name evidence="2" type="ORF">PK98_08385</name>
</gene>
<dbReference type="EMBL" id="JTDN01000001">
    <property type="protein sequence ID" value="KHL26436.1"/>
    <property type="molecule type" value="Genomic_DNA"/>
</dbReference>
<name>A0A0B2C345_9SPHN</name>
<dbReference type="STRING" id="1572751.PK98_08385"/>
<evidence type="ECO:0008006" key="4">
    <source>
        <dbReference type="Google" id="ProtNLM"/>
    </source>
</evidence>
<dbReference type="Proteomes" id="UP000030988">
    <property type="component" value="Unassembled WGS sequence"/>
</dbReference>
<evidence type="ECO:0000313" key="3">
    <source>
        <dbReference type="Proteomes" id="UP000030988"/>
    </source>
</evidence>
<evidence type="ECO:0000256" key="1">
    <source>
        <dbReference type="SAM" id="Phobius"/>
    </source>
</evidence>
<keyword evidence="3" id="KW-1185">Reference proteome</keyword>
<feature type="transmembrane region" description="Helical" evidence="1">
    <location>
        <begin position="28"/>
        <end position="48"/>
    </location>
</feature>
<dbReference type="Pfam" id="PF11026">
    <property type="entry name" value="DUF2721"/>
    <property type="match status" value="1"/>
</dbReference>
<feature type="transmembrane region" description="Helical" evidence="1">
    <location>
        <begin position="121"/>
        <end position="143"/>
    </location>
</feature>
<dbReference type="InterPro" id="IPR021279">
    <property type="entry name" value="DUF2721"/>
</dbReference>
<keyword evidence="1" id="KW-1133">Transmembrane helix</keyword>
<evidence type="ECO:0000313" key="2">
    <source>
        <dbReference type="EMBL" id="KHL26436.1"/>
    </source>
</evidence>
<reference evidence="2 3" key="1">
    <citation type="submission" date="2014-11" db="EMBL/GenBank/DDBJ databases">
        <title>Draft genome sequence of Kirrobacter mercurialis.</title>
        <authorList>
            <person name="Coil D.A."/>
            <person name="Eisen J.A."/>
        </authorList>
    </citation>
    <scope>NUCLEOTIDE SEQUENCE [LARGE SCALE GENOMIC DNA]</scope>
    <source>
        <strain evidence="2 3">Coronado</strain>
    </source>
</reference>
<organism evidence="2 3">
    <name type="scientific">Croceibacterium mercuriale</name>
    <dbReference type="NCBI Taxonomy" id="1572751"/>
    <lineage>
        <taxon>Bacteria</taxon>
        <taxon>Pseudomonadati</taxon>
        <taxon>Pseudomonadota</taxon>
        <taxon>Alphaproteobacteria</taxon>
        <taxon>Sphingomonadales</taxon>
        <taxon>Erythrobacteraceae</taxon>
        <taxon>Croceibacterium</taxon>
    </lineage>
</organism>